<name>A0A1J7INE4_9PEZI</name>
<dbReference type="AlphaFoldDB" id="A0A1J7INE4"/>
<keyword evidence="3" id="KW-1185">Reference proteome</keyword>
<evidence type="ECO:0008006" key="4">
    <source>
        <dbReference type="Google" id="ProtNLM"/>
    </source>
</evidence>
<proteinExistence type="predicted"/>
<evidence type="ECO:0000256" key="1">
    <source>
        <dbReference type="SAM" id="MobiDB-lite"/>
    </source>
</evidence>
<feature type="region of interest" description="Disordered" evidence="1">
    <location>
        <begin position="175"/>
        <end position="197"/>
    </location>
</feature>
<dbReference type="Proteomes" id="UP000182658">
    <property type="component" value="Unassembled WGS sequence"/>
</dbReference>
<evidence type="ECO:0000313" key="3">
    <source>
        <dbReference type="Proteomes" id="UP000182658"/>
    </source>
</evidence>
<evidence type="ECO:0000313" key="2">
    <source>
        <dbReference type="EMBL" id="OIW29111.1"/>
    </source>
</evidence>
<dbReference type="InParanoid" id="A0A1J7INE4"/>
<reference evidence="2 3" key="1">
    <citation type="submission" date="2016-10" db="EMBL/GenBank/DDBJ databases">
        <title>Draft genome sequence of Coniochaeta ligniaria NRRL30616, a lignocellulolytic fungus for bioabatement of inhibitors in plant biomass hydrolysates.</title>
        <authorList>
            <consortium name="DOE Joint Genome Institute"/>
            <person name="Jimenez D.J."/>
            <person name="Hector R.E."/>
            <person name="Riley R."/>
            <person name="Sun H."/>
            <person name="Grigoriev I.V."/>
            <person name="Van Elsas J.D."/>
            <person name="Nichols N.N."/>
        </authorList>
    </citation>
    <scope>NUCLEOTIDE SEQUENCE [LARGE SCALE GENOMIC DNA]</scope>
    <source>
        <strain evidence="2 3">NRRL 30616</strain>
    </source>
</reference>
<dbReference type="EMBL" id="KV875098">
    <property type="protein sequence ID" value="OIW29111.1"/>
    <property type="molecule type" value="Genomic_DNA"/>
</dbReference>
<sequence>MAEILGVAASCIAVIEVATKIGSQVLAIQRLWQEINDVPDTIRSLVDELRLIDPILRELEADFGPSHPNAIAWNNDLGQLIVTYCRNALDDLTASAEELSLEINSKKWLKRRTAKMKVVLKANFWAKHEKRLQKVVEMLGQAQHYYLHALIKRQPDILVSRLKLSGMVAQSCQNSVSPKIQGTNNQDSKGSLGSHPLGNLQGPMSGTQWLRPSYFVRLALTSASSSHRNMSSKAIQSETETSDSQHYVQIRLPNWLTRKAWDIIATNSYSGFKFHLRAYSIVPWDAPVFWYARNGDINGMLDLFDKRLASPFDRDEYGDTLIDAALEFSRIAAVSKMLDWGLELAHIFDPMSQSVALGMLLGKRKDDGHERVEALHQLALSKDAYGEYADRWSEVPWGRQEQAPMGRSAFWARHNLSSNPEAMRLILPHVRPAHYSLPAKDRLSFFYFAGYGLDADALQFTLRADGKLWSEDVRELDQDGFPLMKLMAWCYTNPPTFAWAAEGLEKWRKLSRDIIRTTTLLHCQTEETYFGFDECRLPAGTPLLSVINDQHLHKYFTDTFSKWRRITERALVHWIEDLEACGIELVAYGETEKRLLLGRKRMCYRVDNHSCCGRTWTLENFIYGTKPRDWQFSWDLGVEVLHGEFWDMVENPPLKIIGAWVDDEDL</sequence>
<dbReference type="OrthoDB" id="3200163at2759"/>
<accession>A0A1J7INE4</accession>
<feature type="compositionally biased region" description="Polar residues" evidence="1">
    <location>
        <begin position="175"/>
        <end position="191"/>
    </location>
</feature>
<dbReference type="STRING" id="1408157.A0A1J7INE4"/>
<gene>
    <name evidence="2" type="ORF">CONLIGDRAFT_645249</name>
</gene>
<protein>
    <recommendedName>
        <fullName evidence="4">NACHT-NTPase and P-loop NTPases N-terminal domain-containing protein</fullName>
    </recommendedName>
</protein>
<organism evidence="2 3">
    <name type="scientific">Coniochaeta ligniaria NRRL 30616</name>
    <dbReference type="NCBI Taxonomy" id="1408157"/>
    <lineage>
        <taxon>Eukaryota</taxon>
        <taxon>Fungi</taxon>
        <taxon>Dikarya</taxon>
        <taxon>Ascomycota</taxon>
        <taxon>Pezizomycotina</taxon>
        <taxon>Sordariomycetes</taxon>
        <taxon>Sordariomycetidae</taxon>
        <taxon>Coniochaetales</taxon>
        <taxon>Coniochaetaceae</taxon>
        <taxon>Coniochaeta</taxon>
    </lineage>
</organism>